<protein>
    <recommendedName>
        <fullName evidence="2">STAS domain-containing protein</fullName>
    </recommendedName>
</protein>
<proteinExistence type="predicted"/>
<evidence type="ECO:0000259" key="2">
    <source>
        <dbReference type="PROSITE" id="PS50801"/>
    </source>
</evidence>
<dbReference type="SUPFAM" id="SSF52091">
    <property type="entry name" value="SpoIIaa-like"/>
    <property type="match status" value="1"/>
</dbReference>
<dbReference type="PROSITE" id="PS50801">
    <property type="entry name" value="STAS"/>
    <property type="match status" value="1"/>
</dbReference>
<dbReference type="Pfam" id="PF08448">
    <property type="entry name" value="PAS_4"/>
    <property type="match status" value="1"/>
</dbReference>
<dbReference type="Pfam" id="PF01740">
    <property type="entry name" value="STAS"/>
    <property type="match status" value="1"/>
</dbReference>
<dbReference type="InterPro" id="IPR036513">
    <property type="entry name" value="STAS_dom_sf"/>
</dbReference>
<dbReference type="SUPFAM" id="SSF55785">
    <property type="entry name" value="PYP-like sensor domain (PAS domain)"/>
    <property type="match status" value="1"/>
</dbReference>
<dbReference type="InterPro" id="IPR000014">
    <property type="entry name" value="PAS"/>
</dbReference>
<dbReference type="InterPro" id="IPR035965">
    <property type="entry name" value="PAS-like_dom_sf"/>
</dbReference>
<feature type="domain" description="STAS" evidence="2">
    <location>
        <begin position="359"/>
        <end position="475"/>
    </location>
</feature>
<dbReference type="CDD" id="cd07041">
    <property type="entry name" value="STAS_RsbR_RsbS_like"/>
    <property type="match status" value="1"/>
</dbReference>
<dbReference type="NCBIfam" id="TIGR00229">
    <property type="entry name" value="sensory_box"/>
    <property type="match status" value="1"/>
</dbReference>
<dbReference type="EMBL" id="CP012159">
    <property type="protein sequence ID" value="AKT38803.1"/>
    <property type="molecule type" value="Genomic_DNA"/>
</dbReference>
<evidence type="ECO:0000256" key="1">
    <source>
        <dbReference type="ARBA" id="ARBA00022553"/>
    </source>
</evidence>
<name>A0A0K1EDY9_CHOCO</name>
<dbReference type="InterPro" id="IPR002645">
    <property type="entry name" value="STAS_dom"/>
</dbReference>
<dbReference type="PANTHER" id="PTHR33745">
    <property type="entry name" value="RSBT ANTAGONIST PROTEIN RSBS-RELATED"/>
    <property type="match status" value="1"/>
</dbReference>
<keyword evidence="4" id="KW-1185">Reference proteome</keyword>
<organism evidence="3 4">
    <name type="scientific">Chondromyces crocatus</name>
    <dbReference type="NCBI Taxonomy" id="52"/>
    <lineage>
        <taxon>Bacteria</taxon>
        <taxon>Pseudomonadati</taxon>
        <taxon>Myxococcota</taxon>
        <taxon>Polyangia</taxon>
        <taxon>Polyangiales</taxon>
        <taxon>Polyangiaceae</taxon>
        <taxon>Chondromyces</taxon>
    </lineage>
</organism>
<dbReference type="AlphaFoldDB" id="A0A0K1EDY9"/>
<dbReference type="STRING" id="52.CMC5_029490"/>
<dbReference type="PANTHER" id="PTHR33745:SF3">
    <property type="entry name" value="RSBT CO-ANTAGONIST PROTEIN RSBRC"/>
    <property type="match status" value="1"/>
</dbReference>
<evidence type="ECO:0000313" key="4">
    <source>
        <dbReference type="Proteomes" id="UP000067626"/>
    </source>
</evidence>
<accession>A0A0K1EDY9</accession>
<keyword evidence="1" id="KW-0597">Phosphoprotein</keyword>
<sequence length="479" mass="53024">MTTTEAAPAKSIRSVELDQTMLTWETDSGLLGHHGRRSAMFWLEPSLFQLLAPLVEELGVPLFRLTVAYHASLGARDDHRISIANEGACFPEVLEGWGRSVEVCGWGKFELKWFDEEACRALVRVHHPWELAVQRAAKERWGSPFLFGKLVGLFSLVSGFNCWADEMEGEDENGVPIVDFLLYRSDRTIEEELKILRREHDEEARRPLRQKMQELWESKERQRAVLASLGEVVLTVDRGGRITSFHVPRDQAAFHPSPELAIGKRLEEALPPDVAAALGEAVQQVLGGEPHLPASYEIAAAGEVRGYSAKLTSIHDAAGAVVGVTVLARDLTERLRIERALETQLAVIEQQQEAIRMLSTPVLQVWDGVVALPIIGGVDERRVADITATLLDTVARTQARYAILDVTGVDAIDRRTADHFTRIRRAVTLLGAECLLCGMRPGVAQAMVATGVEMDQDRGPRARNFGTMQAALQAVIGRR</sequence>
<gene>
    <name evidence="3" type="ORF">CMC5_029490</name>
</gene>
<dbReference type="Gene3D" id="3.30.750.24">
    <property type="entry name" value="STAS domain"/>
    <property type="match status" value="1"/>
</dbReference>
<dbReference type="KEGG" id="ccro:CMC5_029490"/>
<dbReference type="InterPro" id="IPR013656">
    <property type="entry name" value="PAS_4"/>
</dbReference>
<evidence type="ECO:0000313" key="3">
    <source>
        <dbReference type="EMBL" id="AKT38803.1"/>
    </source>
</evidence>
<dbReference type="InterPro" id="IPR051932">
    <property type="entry name" value="Bact_StressResp_Reg"/>
</dbReference>
<dbReference type="Proteomes" id="UP000067626">
    <property type="component" value="Chromosome"/>
</dbReference>
<reference evidence="3 4" key="1">
    <citation type="submission" date="2015-07" db="EMBL/GenBank/DDBJ databases">
        <title>Genome analysis of myxobacterium Chondromyces crocatus Cm c5 reveals a high potential for natural compound synthesis and the genetic basis for the loss of fruiting body formation.</title>
        <authorList>
            <person name="Zaburannyi N."/>
            <person name="Bunk B."/>
            <person name="Maier J."/>
            <person name="Overmann J."/>
            <person name="Mueller R."/>
        </authorList>
    </citation>
    <scope>NUCLEOTIDE SEQUENCE [LARGE SCALE GENOMIC DNA]</scope>
    <source>
        <strain evidence="3 4">Cm c5</strain>
    </source>
</reference>
<dbReference type="Gene3D" id="3.30.450.20">
    <property type="entry name" value="PAS domain"/>
    <property type="match status" value="1"/>
</dbReference>